<evidence type="ECO:0000313" key="7">
    <source>
        <dbReference type="Proteomes" id="UP000467841"/>
    </source>
</evidence>
<dbReference type="InterPro" id="IPR010264">
    <property type="entry name" value="Self-incomp_S1"/>
</dbReference>
<dbReference type="GO" id="GO:0005576">
    <property type="term" value="C:extracellular region"/>
    <property type="evidence" value="ECO:0007669"/>
    <property type="project" value="UniProtKB-SubCell"/>
</dbReference>
<evidence type="ECO:0000256" key="5">
    <source>
        <dbReference type="ARBA" id="ARBA00022729"/>
    </source>
</evidence>
<protein>
    <submittedName>
        <fullName evidence="6">Uncharacterized protein</fullName>
    </submittedName>
</protein>
<dbReference type="Pfam" id="PF05938">
    <property type="entry name" value="Self-incomp_S1"/>
    <property type="match status" value="1"/>
</dbReference>
<gene>
    <name evidence="6" type="ORF">MERR_LOCUS21176</name>
</gene>
<comment type="subcellular location">
    <subcellularLocation>
        <location evidence="1">Secreted</location>
    </subcellularLocation>
</comment>
<sequence>MFDDKTILKVHCYSGNDDFDVLLLRNREAKFWRFNDRWFGETIFSCDLNYGFHFMHHKKFRSYESKWNHSNGNKANVTWLAVERGLYRVYEHRTPEFMHEWE</sequence>
<proteinExistence type="inferred from homology"/>
<keyword evidence="7" id="KW-1185">Reference proteome</keyword>
<comment type="similarity">
    <text evidence="2">Belongs to the plant self-incompatibility (S1) protein family.</text>
</comment>
<evidence type="ECO:0000256" key="1">
    <source>
        <dbReference type="ARBA" id="ARBA00004613"/>
    </source>
</evidence>
<evidence type="ECO:0000256" key="4">
    <source>
        <dbReference type="ARBA" id="ARBA00022525"/>
    </source>
</evidence>
<keyword evidence="4" id="KW-0964">Secreted</keyword>
<reference evidence="6" key="1">
    <citation type="submission" date="2020-01" db="EMBL/GenBank/DDBJ databases">
        <authorList>
            <person name="Mishra B."/>
        </authorList>
    </citation>
    <scope>NUCLEOTIDE SEQUENCE [LARGE SCALE GENOMIC DNA]</scope>
</reference>
<keyword evidence="3" id="KW-0713">Self-incompatibility</keyword>
<dbReference type="AlphaFoldDB" id="A0A6D2J240"/>
<accession>A0A6D2J240</accession>
<name>A0A6D2J240_9BRAS</name>
<evidence type="ECO:0000256" key="2">
    <source>
        <dbReference type="ARBA" id="ARBA00005581"/>
    </source>
</evidence>
<organism evidence="6 7">
    <name type="scientific">Microthlaspi erraticum</name>
    <dbReference type="NCBI Taxonomy" id="1685480"/>
    <lineage>
        <taxon>Eukaryota</taxon>
        <taxon>Viridiplantae</taxon>
        <taxon>Streptophyta</taxon>
        <taxon>Embryophyta</taxon>
        <taxon>Tracheophyta</taxon>
        <taxon>Spermatophyta</taxon>
        <taxon>Magnoliopsida</taxon>
        <taxon>eudicotyledons</taxon>
        <taxon>Gunneridae</taxon>
        <taxon>Pentapetalae</taxon>
        <taxon>rosids</taxon>
        <taxon>malvids</taxon>
        <taxon>Brassicales</taxon>
        <taxon>Brassicaceae</taxon>
        <taxon>Coluteocarpeae</taxon>
        <taxon>Microthlaspi</taxon>
    </lineage>
</organism>
<keyword evidence="5" id="KW-0732">Signal</keyword>
<comment type="caution">
    <text evidence="6">The sequence shown here is derived from an EMBL/GenBank/DDBJ whole genome shotgun (WGS) entry which is preliminary data.</text>
</comment>
<dbReference type="OrthoDB" id="1084410at2759"/>
<dbReference type="GO" id="GO:0060320">
    <property type="term" value="P:rejection of self pollen"/>
    <property type="evidence" value="ECO:0007669"/>
    <property type="project" value="UniProtKB-KW"/>
</dbReference>
<dbReference type="EMBL" id="CACVBM020001140">
    <property type="protein sequence ID" value="CAA7033941.1"/>
    <property type="molecule type" value="Genomic_DNA"/>
</dbReference>
<evidence type="ECO:0000313" key="6">
    <source>
        <dbReference type="EMBL" id="CAA7033941.1"/>
    </source>
</evidence>
<dbReference type="Proteomes" id="UP000467841">
    <property type="component" value="Unassembled WGS sequence"/>
</dbReference>
<evidence type="ECO:0000256" key="3">
    <source>
        <dbReference type="ARBA" id="ARBA00022471"/>
    </source>
</evidence>